<accession>A0A6C0DUU1</accession>
<evidence type="ECO:0000259" key="2">
    <source>
        <dbReference type="Pfam" id="PF02839"/>
    </source>
</evidence>
<organism evidence="3">
    <name type="scientific">viral metagenome</name>
    <dbReference type="NCBI Taxonomy" id="1070528"/>
    <lineage>
        <taxon>unclassified sequences</taxon>
        <taxon>metagenomes</taxon>
        <taxon>organismal metagenomes</taxon>
    </lineage>
</organism>
<dbReference type="GO" id="GO:0005975">
    <property type="term" value="P:carbohydrate metabolic process"/>
    <property type="evidence" value="ECO:0007669"/>
    <property type="project" value="InterPro"/>
</dbReference>
<feature type="domain" description="Chitin-binding type-3" evidence="2">
    <location>
        <begin position="4"/>
        <end position="41"/>
    </location>
</feature>
<evidence type="ECO:0000256" key="1">
    <source>
        <dbReference type="ARBA" id="ARBA00022801"/>
    </source>
</evidence>
<proteinExistence type="predicted"/>
<dbReference type="GO" id="GO:0004553">
    <property type="term" value="F:hydrolase activity, hydrolyzing O-glycosyl compounds"/>
    <property type="evidence" value="ECO:0007669"/>
    <property type="project" value="InterPro"/>
</dbReference>
<reference evidence="3" key="1">
    <citation type="journal article" date="2020" name="Nature">
        <title>Giant virus diversity and host interactions through global metagenomics.</title>
        <authorList>
            <person name="Schulz F."/>
            <person name="Roux S."/>
            <person name="Paez-Espino D."/>
            <person name="Jungbluth S."/>
            <person name="Walsh D.A."/>
            <person name="Denef V.J."/>
            <person name="McMahon K.D."/>
            <person name="Konstantinidis K.T."/>
            <person name="Eloe-Fadrosh E.A."/>
            <person name="Kyrpides N.C."/>
            <person name="Woyke T."/>
        </authorList>
    </citation>
    <scope>NUCLEOTIDE SEQUENCE</scope>
    <source>
        <strain evidence="3">GVMAG-M-3300023174-68</strain>
    </source>
</reference>
<dbReference type="GO" id="GO:0005576">
    <property type="term" value="C:extracellular region"/>
    <property type="evidence" value="ECO:0007669"/>
    <property type="project" value="InterPro"/>
</dbReference>
<keyword evidence="1" id="KW-0378">Hydrolase</keyword>
<dbReference type="Pfam" id="PF02839">
    <property type="entry name" value="CBM_5_12"/>
    <property type="match status" value="1"/>
</dbReference>
<dbReference type="Gene3D" id="2.10.10.20">
    <property type="entry name" value="Carbohydrate-binding module superfamily 5/12"/>
    <property type="match status" value="2"/>
</dbReference>
<protein>
    <recommendedName>
        <fullName evidence="2">Chitin-binding type-3 domain-containing protein</fullName>
    </recommendedName>
</protein>
<dbReference type="InterPro" id="IPR003610">
    <property type="entry name" value="CBM5/12"/>
</dbReference>
<sequence>MFIEWRLNKHYKEGDKVVYNNIYYKCIQSHESFIEYGNPSQTNRILWTDDKILVELENNITLWSINKAYKKGDIVKFDYNLYYCIKNNLSNIMNSPPHRRDELWSFYKLENSKL</sequence>
<dbReference type="EMBL" id="MN739681">
    <property type="protein sequence ID" value="QHT20726.1"/>
    <property type="molecule type" value="Genomic_DNA"/>
</dbReference>
<evidence type="ECO:0000313" key="3">
    <source>
        <dbReference type="EMBL" id="QHT20726.1"/>
    </source>
</evidence>
<name>A0A6C0DUU1_9ZZZZ</name>
<dbReference type="AlphaFoldDB" id="A0A6C0DUU1"/>
<dbReference type="InterPro" id="IPR036573">
    <property type="entry name" value="CBM_sf_5/12"/>
</dbReference>
<dbReference type="CDD" id="cd12214">
    <property type="entry name" value="ChiA1_BD"/>
    <property type="match status" value="1"/>
</dbReference>
<dbReference type="SUPFAM" id="SSF51055">
    <property type="entry name" value="Carbohydrate binding domain"/>
    <property type="match status" value="1"/>
</dbReference>
<dbReference type="GO" id="GO:0030246">
    <property type="term" value="F:carbohydrate binding"/>
    <property type="evidence" value="ECO:0007669"/>
    <property type="project" value="InterPro"/>
</dbReference>